<comment type="similarity">
    <text evidence="1 3">Belongs to the ArsC family.</text>
</comment>
<reference evidence="4 5" key="1">
    <citation type="submission" date="2018-07" db="EMBL/GenBank/DDBJ databases">
        <title>Leeuwenhoekiella genomics.</title>
        <authorList>
            <person name="Tahon G."/>
            <person name="Willems A."/>
        </authorList>
    </citation>
    <scope>NUCLEOTIDE SEQUENCE [LARGE SCALE GENOMIC DNA]</scope>
    <source>
        <strain evidence="4 5">LMG 29608</strain>
    </source>
</reference>
<organism evidence="4 5">
    <name type="scientific">Leeuwenhoekiella polynyae</name>
    <dbReference type="NCBI Taxonomy" id="1550906"/>
    <lineage>
        <taxon>Bacteria</taxon>
        <taxon>Pseudomonadati</taxon>
        <taxon>Bacteroidota</taxon>
        <taxon>Flavobacteriia</taxon>
        <taxon>Flavobacteriales</taxon>
        <taxon>Flavobacteriaceae</taxon>
        <taxon>Leeuwenhoekiella</taxon>
    </lineage>
</organism>
<evidence type="ECO:0000313" key="5">
    <source>
        <dbReference type="Proteomes" id="UP000289859"/>
    </source>
</evidence>
<dbReference type="InterPro" id="IPR036249">
    <property type="entry name" value="Thioredoxin-like_sf"/>
</dbReference>
<dbReference type="RefSeq" id="WP_128767174.1">
    <property type="nucleotide sequence ID" value="NZ_JBHUOO010000024.1"/>
</dbReference>
<protein>
    <submittedName>
        <fullName evidence="4">Arsenate reductase</fullName>
    </submittedName>
</protein>
<dbReference type="Pfam" id="PF03960">
    <property type="entry name" value="ArsC"/>
    <property type="match status" value="1"/>
</dbReference>
<dbReference type="OrthoDB" id="9808142at2"/>
<dbReference type="Gene3D" id="3.40.30.10">
    <property type="entry name" value="Glutaredoxin"/>
    <property type="match status" value="1"/>
</dbReference>
<keyword evidence="5" id="KW-1185">Reference proteome</keyword>
<evidence type="ECO:0000256" key="2">
    <source>
        <dbReference type="ARBA" id="ARBA00023002"/>
    </source>
</evidence>
<dbReference type="CDD" id="cd03034">
    <property type="entry name" value="ArsC_ArsC"/>
    <property type="match status" value="1"/>
</dbReference>
<evidence type="ECO:0000256" key="1">
    <source>
        <dbReference type="ARBA" id="ARBA00007198"/>
    </source>
</evidence>
<dbReference type="EMBL" id="QOVK01000033">
    <property type="protein sequence ID" value="RXG11894.1"/>
    <property type="molecule type" value="Genomic_DNA"/>
</dbReference>
<accession>A0A4Q0NP25</accession>
<dbReference type="InterPro" id="IPR006660">
    <property type="entry name" value="Arsenate_reductase-like"/>
</dbReference>
<dbReference type="SUPFAM" id="SSF52833">
    <property type="entry name" value="Thioredoxin-like"/>
    <property type="match status" value="1"/>
</dbReference>
<dbReference type="GO" id="GO:0008794">
    <property type="term" value="F:arsenate reductase (glutaredoxin) activity"/>
    <property type="evidence" value="ECO:0007669"/>
    <property type="project" value="InterPro"/>
</dbReference>
<dbReference type="Proteomes" id="UP000289859">
    <property type="component" value="Unassembled WGS sequence"/>
</dbReference>
<dbReference type="NCBIfam" id="TIGR00014">
    <property type="entry name" value="arsC"/>
    <property type="match status" value="1"/>
</dbReference>
<proteinExistence type="inferred from homology"/>
<gene>
    <name evidence="4" type="ORF">DSM02_3996</name>
</gene>
<keyword evidence="2" id="KW-0560">Oxidoreductase</keyword>
<name>A0A4Q0NP25_9FLAO</name>
<dbReference type="InterPro" id="IPR006659">
    <property type="entry name" value="Arsenate_reductase"/>
</dbReference>
<sequence length="114" mass="12980">MLKIYHNPRCSKSREGLALLEESGKEFEVINYLDTPPSYIELAAIIGKLKIAPIELVRKNEAIWKEQFKGKNISDEELIQAMVENPKLIERPIVILDNEAVVGRPPENIKKLLS</sequence>
<evidence type="ECO:0000256" key="3">
    <source>
        <dbReference type="PROSITE-ProRule" id="PRU01282"/>
    </source>
</evidence>
<dbReference type="PANTHER" id="PTHR30041">
    <property type="entry name" value="ARSENATE REDUCTASE"/>
    <property type="match status" value="1"/>
</dbReference>
<dbReference type="AlphaFoldDB" id="A0A4Q0NP25"/>
<evidence type="ECO:0000313" key="4">
    <source>
        <dbReference type="EMBL" id="RXG11894.1"/>
    </source>
</evidence>
<comment type="caution">
    <text evidence="4">The sequence shown here is derived from an EMBL/GenBank/DDBJ whole genome shotgun (WGS) entry which is preliminary data.</text>
</comment>
<dbReference type="PANTHER" id="PTHR30041:SF4">
    <property type="entry name" value="ARSENATE REDUCTASE"/>
    <property type="match status" value="1"/>
</dbReference>
<dbReference type="PROSITE" id="PS51353">
    <property type="entry name" value="ARSC"/>
    <property type="match status" value="1"/>
</dbReference>